<comment type="function">
    <text evidence="2">Involved in the storage or transport of lipids necessary for membrane maintenance under stressful conditions. Displays a binding preference for lysophospholipids.</text>
</comment>
<dbReference type="Pfam" id="PF08212">
    <property type="entry name" value="Lipocalin_2"/>
    <property type="match status" value="1"/>
</dbReference>
<feature type="domain" description="Lipocalin/cytosolic fatty-acid binding" evidence="3">
    <location>
        <begin position="42"/>
        <end position="188"/>
    </location>
</feature>
<dbReference type="InterPro" id="IPR000566">
    <property type="entry name" value="Lipocln_cytosolic_FA-bd_dom"/>
</dbReference>
<keyword evidence="2 4" id="KW-0449">Lipoprotein</keyword>
<dbReference type="InterPro" id="IPR022271">
    <property type="entry name" value="Lipocalin_ApoD"/>
</dbReference>
<proteinExistence type="inferred from homology"/>
<dbReference type="PIRSF" id="PIRSF036893">
    <property type="entry name" value="Lipocalin_ApoD"/>
    <property type="match status" value="1"/>
</dbReference>
<name>A0A4R1XUW5_ACICA</name>
<evidence type="ECO:0000313" key="4">
    <source>
        <dbReference type="EMBL" id="TCM67776.1"/>
    </source>
</evidence>
<dbReference type="PANTHER" id="PTHR10612:SF34">
    <property type="entry name" value="APOLIPOPROTEIN D"/>
    <property type="match status" value="1"/>
</dbReference>
<dbReference type="InterPro" id="IPR002446">
    <property type="entry name" value="Lipocalin_bac"/>
</dbReference>
<dbReference type="GO" id="GO:0009279">
    <property type="term" value="C:cell outer membrane"/>
    <property type="evidence" value="ECO:0007669"/>
    <property type="project" value="UniProtKB-SubCell"/>
</dbReference>
<sequence>MKKNILAQWAKPMSNLGYAVICMTLISSSWAKESPLKTVDKVELDQYLGVWYEIARKPNSLENQCVRDVSFSYTLSEYGNMLIEQRCYDQQDQLVQNFGEAYASNAPWYNKFRVSYLPDGIRWLPIGKNQYWILKLDQDYKMALIGDPERQYLWLLSREPHPDAQSIKAYLDYAQAQGYQLNNLIYSPHGQN</sequence>
<accession>A0A4R1XUW5</accession>
<dbReference type="Proteomes" id="UP000294963">
    <property type="component" value="Unassembled WGS sequence"/>
</dbReference>
<keyword evidence="2" id="KW-0446">Lipid-binding</keyword>
<comment type="subunit">
    <text evidence="2">Homodimer.</text>
</comment>
<keyword evidence="5" id="KW-1185">Reference proteome</keyword>
<dbReference type="CDD" id="cd19438">
    <property type="entry name" value="lipocalin_Blc-like"/>
    <property type="match status" value="1"/>
</dbReference>
<gene>
    <name evidence="4" type="ORF">EC844_10770</name>
</gene>
<evidence type="ECO:0000313" key="5">
    <source>
        <dbReference type="Proteomes" id="UP000294963"/>
    </source>
</evidence>
<dbReference type="GO" id="GO:0006950">
    <property type="term" value="P:response to stress"/>
    <property type="evidence" value="ECO:0007669"/>
    <property type="project" value="UniProtKB-ARBA"/>
</dbReference>
<dbReference type="AlphaFoldDB" id="A0A4R1XUW5"/>
<dbReference type="PANTHER" id="PTHR10612">
    <property type="entry name" value="APOLIPOPROTEIN D"/>
    <property type="match status" value="1"/>
</dbReference>
<evidence type="ECO:0000256" key="1">
    <source>
        <dbReference type="ARBA" id="ARBA00006889"/>
    </source>
</evidence>
<protein>
    <recommendedName>
        <fullName evidence="2">Outer membrane lipoprotein Blc</fullName>
    </recommendedName>
</protein>
<dbReference type="Gene3D" id="2.40.128.20">
    <property type="match status" value="1"/>
</dbReference>
<comment type="caution">
    <text evidence="4">The sequence shown here is derived from an EMBL/GenBank/DDBJ whole genome shotgun (WGS) entry which is preliminary data.</text>
</comment>
<dbReference type="PROSITE" id="PS00213">
    <property type="entry name" value="LIPOCALIN"/>
    <property type="match status" value="1"/>
</dbReference>
<keyword evidence="2" id="KW-0472">Membrane</keyword>
<organism evidence="4 5">
    <name type="scientific">Acinetobacter calcoaceticus</name>
    <dbReference type="NCBI Taxonomy" id="471"/>
    <lineage>
        <taxon>Bacteria</taxon>
        <taxon>Pseudomonadati</taxon>
        <taxon>Pseudomonadota</taxon>
        <taxon>Gammaproteobacteria</taxon>
        <taxon>Moraxellales</taxon>
        <taxon>Moraxellaceae</taxon>
        <taxon>Acinetobacter</taxon>
        <taxon>Acinetobacter calcoaceticus/baumannii complex</taxon>
    </lineage>
</organism>
<keyword evidence="2" id="KW-0998">Cell outer membrane</keyword>
<dbReference type="InterPro" id="IPR012674">
    <property type="entry name" value="Calycin"/>
</dbReference>
<dbReference type="InterPro" id="IPR022272">
    <property type="entry name" value="Lipocalin_CS"/>
</dbReference>
<dbReference type="EMBL" id="SLVJ01000007">
    <property type="protein sequence ID" value="TCM67776.1"/>
    <property type="molecule type" value="Genomic_DNA"/>
</dbReference>
<dbReference type="InterPro" id="IPR047202">
    <property type="entry name" value="Lipocalin_Blc-like_dom"/>
</dbReference>
<comment type="subcellular location">
    <subcellularLocation>
        <location evidence="2">Cell outer membrane</location>
    </subcellularLocation>
</comment>
<evidence type="ECO:0000259" key="3">
    <source>
        <dbReference type="Pfam" id="PF08212"/>
    </source>
</evidence>
<reference evidence="4 5" key="1">
    <citation type="submission" date="2019-03" db="EMBL/GenBank/DDBJ databases">
        <title>Genomic analyses of the natural microbiome of Caenorhabditis elegans.</title>
        <authorList>
            <person name="Samuel B."/>
        </authorList>
    </citation>
    <scope>NUCLEOTIDE SEQUENCE [LARGE SCALE GENOMIC DNA]</scope>
    <source>
        <strain evidence="4 5">JUb89</strain>
    </source>
</reference>
<comment type="similarity">
    <text evidence="1 2">Belongs to the calycin superfamily. Lipocalin family.</text>
</comment>
<evidence type="ECO:0000256" key="2">
    <source>
        <dbReference type="PIRNR" id="PIRNR036893"/>
    </source>
</evidence>
<dbReference type="GO" id="GO:0008289">
    <property type="term" value="F:lipid binding"/>
    <property type="evidence" value="ECO:0007669"/>
    <property type="project" value="UniProtKB-UniRule"/>
</dbReference>
<dbReference type="SUPFAM" id="SSF50814">
    <property type="entry name" value="Lipocalins"/>
    <property type="match status" value="1"/>
</dbReference>
<dbReference type="PRINTS" id="PR01171">
    <property type="entry name" value="BCTLIPOCALIN"/>
</dbReference>